<dbReference type="SUPFAM" id="SSF52467">
    <property type="entry name" value="DHS-like NAD/FAD-binding domain"/>
    <property type="match status" value="1"/>
</dbReference>
<dbReference type="GO" id="GO:0050660">
    <property type="term" value="F:flavin adenine dinucleotide binding"/>
    <property type="evidence" value="ECO:0007669"/>
    <property type="project" value="InterPro"/>
</dbReference>
<feature type="domain" description="Electron transfer flavoprotein alpha subunit C-terminal" evidence="2">
    <location>
        <begin position="212"/>
        <end position="286"/>
    </location>
</feature>
<dbReference type="EMBL" id="JAEHFQ010000014">
    <property type="protein sequence ID" value="MBM0635696.1"/>
    <property type="molecule type" value="Genomic_DNA"/>
</dbReference>
<dbReference type="InterPro" id="IPR001308">
    <property type="entry name" value="ETF_a/FixB"/>
</dbReference>
<dbReference type="PANTHER" id="PTHR43153">
    <property type="entry name" value="ELECTRON TRANSFER FLAVOPROTEIN ALPHA"/>
    <property type="match status" value="1"/>
</dbReference>
<dbReference type="Pfam" id="PF01012">
    <property type="entry name" value="ETF"/>
    <property type="match status" value="1"/>
</dbReference>
<dbReference type="SUPFAM" id="SSF52402">
    <property type="entry name" value="Adenine nucleotide alpha hydrolases-like"/>
    <property type="match status" value="1"/>
</dbReference>
<accession>A0A8I1LSM0</accession>
<dbReference type="AlphaFoldDB" id="A0A8I1LSM0"/>
<evidence type="ECO:0000259" key="3">
    <source>
        <dbReference type="Pfam" id="PF01012"/>
    </source>
</evidence>
<name>A0A8I1LSM0_PAEPO</name>
<sequence length="341" mass="37411">MPRNKVFFIYDCLDNSVHTELVFARIIHESVPRLAFSCLPEIHVVGPSTLAERFLLEGGGVHIHQVHAVGPTGLEVMSLPRYCHEIYEVIGAIRPDYIFAASSTLGRTITSWLSVQLDTGVVADAIEFRYDEVTEHLVYTRSTDNDSLLSTIAFNRFPEIASVRPKYTELPSLSSLLPIPASRLTANTVSTGTTDGIEVLSRTWLGRTNAYSKVIIGVGRGVSNCALSSIRRFTDHFGIPLMCSRPLVEDQRFPLDLQIGQSGQSIRADLYIAVGISGATQHMLGTAQCKTVVAVNKDPGALIHHYSDISIINDAEKVFSALADMAINRKEATYEASDCSR</sequence>
<evidence type="ECO:0000313" key="5">
    <source>
        <dbReference type="Proteomes" id="UP000650605"/>
    </source>
</evidence>
<comment type="similarity">
    <text evidence="1">Belongs to the ETF alpha-subunit/FixB family.</text>
</comment>
<dbReference type="Gene3D" id="3.40.50.620">
    <property type="entry name" value="HUPs"/>
    <property type="match status" value="1"/>
</dbReference>
<organism evidence="4 5">
    <name type="scientific">Paenibacillus polymyxa</name>
    <name type="common">Bacillus polymyxa</name>
    <dbReference type="NCBI Taxonomy" id="1406"/>
    <lineage>
        <taxon>Bacteria</taxon>
        <taxon>Bacillati</taxon>
        <taxon>Bacillota</taxon>
        <taxon>Bacilli</taxon>
        <taxon>Bacillales</taxon>
        <taxon>Paenibacillaceae</taxon>
        <taxon>Paenibacillus</taxon>
    </lineage>
</organism>
<gene>
    <name evidence="4" type="ORF">JDW19_21550</name>
</gene>
<proteinExistence type="inferred from homology"/>
<dbReference type="InterPro" id="IPR014729">
    <property type="entry name" value="Rossmann-like_a/b/a_fold"/>
</dbReference>
<dbReference type="Proteomes" id="UP000650605">
    <property type="component" value="Unassembled WGS sequence"/>
</dbReference>
<protein>
    <submittedName>
        <fullName evidence="4">Electron transfer flavoprotein subunit alpha/FixB family protein</fullName>
    </submittedName>
</protein>
<dbReference type="InterPro" id="IPR014731">
    <property type="entry name" value="ETF_asu_C"/>
</dbReference>
<evidence type="ECO:0000259" key="2">
    <source>
        <dbReference type="Pfam" id="PF00766"/>
    </source>
</evidence>
<evidence type="ECO:0000256" key="1">
    <source>
        <dbReference type="ARBA" id="ARBA00005817"/>
    </source>
</evidence>
<evidence type="ECO:0000313" key="4">
    <source>
        <dbReference type="EMBL" id="MBM0635696.1"/>
    </source>
</evidence>
<dbReference type="Pfam" id="PF00766">
    <property type="entry name" value="ETF_alpha"/>
    <property type="match status" value="1"/>
</dbReference>
<dbReference type="Gene3D" id="3.40.50.1220">
    <property type="entry name" value="TPP-binding domain"/>
    <property type="match status" value="1"/>
</dbReference>
<comment type="caution">
    <text evidence="4">The sequence shown here is derived from an EMBL/GenBank/DDBJ whole genome shotgun (WGS) entry which is preliminary data.</text>
</comment>
<dbReference type="InterPro" id="IPR029035">
    <property type="entry name" value="DHS-like_NAD/FAD-binding_dom"/>
</dbReference>
<dbReference type="InterPro" id="IPR014730">
    <property type="entry name" value="ETF_a/b_N"/>
</dbReference>
<dbReference type="GO" id="GO:0033539">
    <property type="term" value="P:fatty acid beta-oxidation using acyl-CoA dehydrogenase"/>
    <property type="evidence" value="ECO:0007669"/>
    <property type="project" value="TreeGrafter"/>
</dbReference>
<dbReference type="GO" id="GO:0009055">
    <property type="term" value="F:electron transfer activity"/>
    <property type="evidence" value="ECO:0007669"/>
    <property type="project" value="InterPro"/>
</dbReference>
<dbReference type="PANTHER" id="PTHR43153:SF1">
    <property type="entry name" value="ELECTRON TRANSFER FLAVOPROTEIN SUBUNIT ALPHA, MITOCHONDRIAL"/>
    <property type="match status" value="1"/>
</dbReference>
<feature type="domain" description="Electron transfer flavoprotein alpha/beta-subunit N-terminal" evidence="3">
    <location>
        <begin position="85"/>
        <end position="170"/>
    </location>
</feature>
<reference evidence="4" key="1">
    <citation type="submission" date="2020-12" db="EMBL/GenBank/DDBJ databases">
        <title>Paenibacillus polymyxa LMG 27872: a double-edged sword.</title>
        <authorList>
            <person name="Langendries S."/>
            <person name="Garcia Mendez S."/>
            <person name="Beirinckx S."/>
            <person name="Viaene T."/>
            <person name="Baeyen S."/>
            <person name="Goeminne G."/>
            <person name="Willems A."/>
            <person name="Debode J."/>
            <person name="Goormachtig S."/>
        </authorList>
    </citation>
    <scope>NUCLEOTIDE SEQUENCE</scope>
    <source>
        <strain evidence="4">LMG 27872</strain>
    </source>
</reference>